<dbReference type="EMBL" id="BSDI01000073">
    <property type="protein sequence ID" value="GLI02944.1"/>
    <property type="molecule type" value="Genomic_DNA"/>
</dbReference>
<sequence length="228" mass="25644">MRLALGHDEKLQWLPAVRACAILERPDHDQVFLRSHVIEGSAALRTLVRSSPWHMRVLTTLRDVRLPDAWVGAGVVRDLVWGELYGSGFQPSAVRDIDVAYFDPDDLSRERDDRATRELWAAWPDQPWEAKNQAAVHTWYEAKFGNAAEPLGSVAEAIATWPETATTVGVRLDGSGEIQVLAPLGLDDLMGGVWRRNPRRVSVERSLERLARHRPADRWPGVRVVPPI</sequence>
<evidence type="ECO:0008006" key="3">
    <source>
        <dbReference type="Google" id="ProtNLM"/>
    </source>
</evidence>
<name>A0ABQ5R847_9ACTN</name>
<reference evidence="1" key="1">
    <citation type="submission" date="2022-12" db="EMBL/GenBank/DDBJ databases">
        <title>New Phytohabitans aurantiacus sp. RD004123 nov., an actinomycete isolated from soil.</title>
        <authorList>
            <person name="Triningsih D.W."/>
            <person name="Harunari E."/>
            <person name="Igarashi Y."/>
        </authorList>
    </citation>
    <scope>NUCLEOTIDE SEQUENCE</scope>
    <source>
        <strain evidence="1">RD004123</strain>
    </source>
</reference>
<evidence type="ECO:0000313" key="2">
    <source>
        <dbReference type="Proteomes" id="UP001144280"/>
    </source>
</evidence>
<dbReference type="PANTHER" id="PTHR39166:SF1">
    <property type="entry name" value="BLL1166 PROTEIN"/>
    <property type="match status" value="1"/>
</dbReference>
<comment type="caution">
    <text evidence="1">The sequence shown here is derived from an EMBL/GenBank/DDBJ whole genome shotgun (WGS) entry which is preliminary data.</text>
</comment>
<dbReference type="Proteomes" id="UP001144280">
    <property type="component" value="Unassembled WGS sequence"/>
</dbReference>
<dbReference type="Pfam" id="PF06042">
    <property type="entry name" value="NTP_transf_6"/>
    <property type="match status" value="1"/>
</dbReference>
<proteinExistence type="predicted"/>
<dbReference type="InterPro" id="IPR009267">
    <property type="entry name" value="NTP_transf_6"/>
</dbReference>
<accession>A0ABQ5R847</accession>
<gene>
    <name evidence="1" type="ORF">Pa4123_82220</name>
</gene>
<keyword evidence="2" id="KW-1185">Reference proteome</keyword>
<dbReference type="PANTHER" id="PTHR39166">
    <property type="entry name" value="BLL1166 PROTEIN"/>
    <property type="match status" value="1"/>
</dbReference>
<protein>
    <recommendedName>
        <fullName evidence="3">Nucleotidyltransferase family protein</fullName>
    </recommendedName>
</protein>
<evidence type="ECO:0000313" key="1">
    <source>
        <dbReference type="EMBL" id="GLI02944.1"/>
    </source>
</evidence>
<organism evidence="1 2">
    <name type="scientific">Phytohabitans aurantiacus</name>
    <dbReference type="NCBI Taxonomy" id="3016789"/>
    <lineage>
        <taxon>Bacteria</taxon>
        <taxon>Bacillati</taxon>
        <taxon>Actinomycetota</taxon>
        <taxon>Actinomycetes</taxon>
        <taxon>Micromonosporales</taxon>
        <taxon>Micromonosporaceae</taxon>
    </lineage>
</organism>